<dbReference type="RefSeq" id="WP_125032156.1">
    <property type="nucleotide sequence ID" value="NZ_JAPXVP010000028.1"/>
</dbReference>
<keyword evidence="2" id="KW-1185">Reference proteome</keyword>
<gene>
    <name evidence="1" type="ORF">DWB61_17285</name>
</gene>
<organism evidence="1 2">
    <name type="scientific">Ancylomarina euxinus</name>
    <dbReference type="NCBI Taxonomy" id="2283627"/>
    <lineage>
        <taxon>Bacteria</taxon>
        <taxon>Pseudomonadati</taxon>
        <taxon>Bacteroidota</taxon>
        <taxon>Bacteroidia</taxon>
        <taxon>Marinilabiliales</taxon>
        <taxon>Marinifilaceae</taxon>
        <taxon>Ancylomarina</taxon>
    </lineage>
</organism>
<comment type="caution">
    <text evidence="1">The sequence shown here is derived from an EMBL/GenBank/DDBJ whole genome shotgun (WGS) entry which is preliminary data.</text>
</comment>
<accession>A0A425XWI8</accession>
<proteinExistence type="predicted"/>
<protein>
    <submittedName>
        <fullName evidence="1">Uncharacterized protein</fullName>
    </submittedName>
</protein>
<dbReference type="Proteomes" id="UP000285794">
    <property type="component" value="Unassembled WGS sequence"/>
</dbReference>
<evidence type="ECO:0000313" key="2">
    <source>
        <dbReference type="Proteomes" id="UP000285794"/>
    </source>
</evidence>
<dbReference type="EMBL" id="QQWG01000031">
    <property type="protein sequence ID" value="RRG19012.1"/>
    <property type="molecule type" value="Genomic_DNA"/>
</dbReference>
<sequence length="340" mass="40333">MKKLLILISFILTGFLSFSQALVLNYSLENNNKTLNFPEFISLEGDNEAALEAINEYIQLQTLNKKISKSDKYLFEDFTKERTCDYELYKNSKTILSLKIDAGYSHYLNFNSQTGRIIELSHLFKENSIHELYNLRKEVLEKRIEFKLSKIVDSQAKEELRKSLYERLDKYFQNFFIKDNSLCLFSSQGQDIRHENNINWTVSFQFSEIENMLSEYGKAIFLGNTNIKEEKFETSKAIFLKGFIADRYPITMVLNFSYDNKFRYYEIDESYYWYDKVGQGLYLVGSRDTENKYNVEMFDLGSRTIKEKFEFEFDGKKYEGVWKDLTSGKELKFTAKSYFE</sequence>
<dbReference type="AlphaFoldDB" id="A0A425XWI8"/>
<dbReference type="OrthoDB" id="9127154at2"/>
<name>A0A425XWI8_9BACT</name>
<reference evidence="1 2" key="1">
    <citation type="submission" date="2018-07" db="EMBL/GenBank/DDBJ databases">
        <title>Draft genome sequence of Ancylomarina sp. M1P.</title>
        <authorList>
            <person name="Yadav S."/>
            <person name="Villanueva L."/>
            <person name="Damste J.S.S."/>
        </authorList>
    </citation>
    <scope>NUCLEOTIDE SEQUENCE [LARGE SCALE GENOMIC DNA]</scope>
    <source>
        <strain evidence="1 2">M1P</strain>
    </source>
</reference>
<evidence type="ECO:0000313" key="1">
    <source>
        <dbReference type="EMBL" id="RRG19012.1"/>
    </source>
</evidence>